<dbReference type="InterPro" id="IPR011583">
    <property type="entry name" value="Chitinase_II/V-like_cat"/>
</dbReference>
<sequence>MNFKNSPIRSVLLLLIYVPFLAGCSQKSEKRETVPKPVVIGYVGGFRGLVNTDEIDAAKLTHINYAFVDIKNGNAFLTNEKTDSTNFRKLNLFKKTNPDLKILISIGGWAWSENFSDAVLTDSSRKVFAASSVEIIRKYKLDGVDIDWEYPGMPGEEDNVYRPEDKQNFTLMFEAIRKELDVLEKETGQEKLLTTAVGGFAKFLEHSEMDKASAYLDYINLMTYDLFVGDTAVNHAGLYQSKFYTSDRNADHCVKAFVAAGVPVEKLVLGIPFYGRSFTVDKNAKIPLGQKFTKQAYIDGYSYIKDSLVNKKGFKEYRDEVAKVPYIFNSQTGEMISYEDEESLKEKCKYVKDNKLAGVMFWETTSDPKGYLLNAINQSFR</sequence>
<organism evidence="9 10">
    <name type="scientific">Dyadobacter helix</name>
    <dbReference type="NCBI Taxonomy" id="2822344"/>
    <lineage>
        <taxon>Bacteria</taxon>
        <taxon>Pseudomonadati</taxon>
        <taxon>Bacteroidota</taxon>
        <taxon>Cytophagia</taxon>
        <taxon>Cytophagales</taxon>
        <taxon>Spirosomataceae</taxon>
        <taxon>Dyadobacter</taxon>
    </lineage>
</organism>
<dbReference type="AlphaFoldDB" id="A0A916J8X0"/>
<dbReference type="SUPFAM" id="SSF54556">
    <property type="entry name" value="Chitinase insertion domain"/>
    <property type="match status" value="1"/>
</dbReference>
<comment type="similarity">
    <text evidence="7">Belongs to the glycosyl hydrolase 18 family.</text>
</comment>
<keyword evidence="4" id="KW-0624">Polysaccharide degradation</keyword>
<evidence type="ECO:0000313" key="9">
    <source>
        <dbReference type="EMBL" id="CAG4991478.1"/>
    </source>
</evidence>
<dbReference type="Proteomes" id="UP000680038">
    <property type="component" value="Unassembled WGS sequence"/>
</dbReference>
<evidence type="ECO:0000256" key="4">
    <source>
        <dbReference type="ARBA" id="ARBA00023024"/>
    </source>
</evidence>
<dbReference type="SMART" id="SM00636">
    <property type="entry name" value="Glyco_18"/>
    <property type="match status" value="1"/>
</dbReference>
<accession>A0A916J8X0</accession>
<dbReference type="Gene3D" id="3.10.50.10">
    <property type="match status" value="1"/>
</dbReference>
<evidence type="ECO:0000256" key="6">
    <source>
        <dbReference type="RuleBase" id="RU000489"/>
    </source>
</evidence>
<dbReference type="InterPro" id="IPR017853">
    <property type="entry name" value="GH"/>
</dbReference>
<dbReference type="Gene3D" id="3.20.20.80">
    <property type="entry name" value="Glycosidases"/>
    <property type="match status" value="1"/>
</dbReference>
<reference evidence="9" key="1">
    <citation type="submission" date="2021-04" db="EMBL/GenBank/DDBJ databases">
        <authorList>
            <person name="Rodrigo-Torres L."/>
            <person name="Arahal R. D."/>
            <person name="Lucena T."/>
        </authorList>
    </citation>
    <scope>NUCLEOTIDE SEQUENCE</scope>
    <source>
        <strain evidence="9">CECT 9275</strain>
    </source>
</reference>
<evidence type="ECO:0000256" key="7">
    <source>
        <dbReference type="RuleBase" id="RU004453"/>
    </source>
</evidence>
<dbReference type="PROSITE" id="PS01095">
    <property type="entry name" value="GH18_1"/>
    <property type="match status" value="1"/>
</dbReference>
<dbReference type="GO" id="GO:0008061">
    <property type="term" value="F:chitin binding"/>
    <property type="evidence" value="ECO:0007669"/>
    <property type="project" value="InterPro"/>
</dbReference>
<comment type="catalytic activity">
    <reaction evidence="1">
        <text>Random endo-hydrolysis of N-acetyl-beta-D-glucosaminide (1-&gt;4)-beta-linkages in chitin and chitodextrins.</text>
        <dbReference type="EC" id="3.2.1.14"/>
    </reaction>
</comment>
<dbReference type="SUPFAM" id="SSF51445">
    <property type="entry name" value="(Trans)glycosidases"/>
    <property type="match status" value="1"/>
</dbReference>
<protein>
    <recommendedName>
        <fullName evidence="2">chitinase</fullName>
        <ecNumber evidence="2">3.2.1.14</ecNumber>
    </recommendedName>
</protein>
<dbReference type="EC" id="3.2.1.14" evidence="2"/>
<evidence type="ECO:0000313" key="10">
    <source>
        <dbReference type="Proteomes" id="UP000680038"/>
    </source>
</evidence>
<dbReference type="GO" id="GO:0008843">
    <property type="term" value="F:endochitinase activity"/>
    <property type="evidence" value="ECO:0007669"/>
    <property type="project" value="UniProtKB-EC"/>
</dbReference>
<dbReference type="PANTHER" id="PTHR11177:SF317">
    <property type="entry name" value="CHITINASE 12-RELATED"/>
    <property type="match status" value="1"/>
</dbReference>
<dbReference type="InterPro" id="IPR029070">
    <property type="entry name" value="Chitinase_insertion_sf"/>
</dbReference>
<keyword evidence="4" id="KW-0146">Chitin degradation</keyword>
<evidence type="ECO:0000256" key="1">
    <source>
        <dbReference type="ARBA" id="ARBA00000822"/>
    </source>
</evidence>
<dbReference type="PROSITE" id="PS51257">
    <property type="entry name" value="PROKAR_LIPOPROTEIN"/>
    <property type="match status" value="1"/>
</dbReference>
<dbReference type="InterPro" id="IPR050314">
    <property type="entry name" value="Glycosyl_Hydrlase_18"/>
</dbReference>
<dbReference type="CDD" id="cd06548">
    <property type="entry name" value="GH18_chitinase"/>
    <property type="match status" value="1"/>
</dbReference>
<evidence type="ECO:0000256" key="3">
    <source>
        <dbReference type="ARBA" id="ARBA00022801"/>
    </source>
</evidence>
<evidence type="ECO:0000256" key="2">
    <source>
        <dbReference type="ARBA" id="ARBA00012729"/>
    </source>
</evidence>
<dbReference type="RefSeq" id="WP_215237485.1">
    <property type="nucleotide sequence ID" value="NZ_CAJRAF010000001.1"/>
</dbReference>
<keyword evidence="3 6" id="KW-0378">Hydrolase</keyword>
<comment type="caution">
    <text evidence="9">The sequence shown here is derived from an EMBL/GenBank/DDBJ whole genome shotgun (WGS) entry which is preliminary data.</text>
</comment>
<keyword evidence="4" id="KW-0119">Carbohydrate metabolism</keyword>
<dbReference type="PROSITE" id="PS51910">
    <property type="entry name" value="GH18_2"/>
    <property type="match status" value="1"/>
</dbReference>
<dbReference type="InterPro" id="IPR001223">
    <property type="entry name" value="Glyco_hydro18_cat"/>
</dbReference>
<proteinExistence type="inferred from homology"/>
<feature type="domain" description="GH18" evidence="8">
    <location>
        <begin position="37"/>
        <end position="381"/>
    </location>
</feature>
<dbReference type="InterPro" id="IPR001579">
    <property type="entry name" value="Glyco_hydro_18_chit_AS"/>
</dbReference>
<keyword evidence="5 6" id="KW-0326">Glycosidase</keyword>
<dbReference type="EMBL" id="CAJRAF010000001">
    <property type="protein sequence ID" value="CAG4991478.1"/>
    <property type="molecule type" value="Genomic_DNA"/>
</dbReference>
<dbReference type="GO" id="GO:0005975">
    <property type="term" value="P:carbohydrate metabolic process"/>
    <property type="evidence" value="ECO:0007669"/>
    <property type="project" value="InterPro"/>
</dbReference>
<keyword evidence="10" id="KW-1185">Reference proteome</keyword>
<dbReference type="PANTHER" id="PTHR11177">
    <property type="entry name" value="CHITINASE"/>
    <property type="match status" value="1"/>
</dbReference>
<dbReference type="Pfam" id="PF00704">
    <property type="entry name" value="Glyco_hydro_18"/>
    <property type="match status" value="1"/>
</dbReference>
<gene>
    <name evidence="9" type="primary">chiA1_1</name>
    <name evidence="9" type="ORF">DYBT9275_00762</name>
</gene>
<name>A0A916J8X0_9BACT</name>
<evidence type="ECO:0000256" key="5">
    <source>
        <dbReference type="ARBA" id="ARBA00023295"/>
    </source>
</evidence>
<dbReference type="GO" id="GO:0006032">
    <property type="term" value="P:chitin catabolic process"/>
    <property type="evidence" value="ECO:0007669"/>
    <property type="project" value="UniProtKB-KW"/>
</dbReference>
<evidence type="ECO:0000259" key="8">
    <source>
        <dbReference type="PROSITE" id="PS51910"/>
    </source>
</evidence>